<evidence type="ECO:0000256" key="1">
    <source>
        <dbReference type="SAM" id="Phobius"/>
    </source>
</evidence>
<keyword evidence="1" id="KW-1133">Transmembrane helix</keyword>
<reference evidence="2" key="1">
    <citation type="submission" date="2019-04" db="EMBL/GenBank/DDBJ databases">
        <title>Sequencing analysis of Pyelonephritis-associated pili gene (pap E) of Uro-pathogenic Escherichia coli isolated from patient in Baghdad, Iraq.</title>
        <authorList>
            <person name="Dhahi M.A."/>
        </authorList>
    </citation>
    <scope>NUCLEOTIDE SEQUENCE</scope>
    <source>
        <strain evidence="2">MR-21</strain>
    </source>
</reference>
<keyword evidence="1" id="KW-0472">Membrane</keyword>
<gene>
    <name evidence="2" type="primary">papF</name>
</gene>
<accession>A0A499WLP2</accession>
<protein>
    <submittedName>
        <fullName evidence="2">Fimbrial adapter PapF</fullName>
    </submittedName>
</protein>
<keyword evidence="1" id="KW-0812">Transmembrane</keyword>
<name>A0A499WLP2_ECOLX</name>
<sequence>MCRLTSGEMFISPHAPLITGRILLLILGILILSTWTTHVVKSQKP</sequence>
<proteinExistence type="predicted"/>
<organism evidence="2">
    <name type="scientific">Escherichia coli</name>
    <dbReference type="NCBI Taxonomy" id="562"/>
    <lineage>
        <taxon>Bacteria</taxon>
        <taxon>Pseudomonadati</taxon>
        <taxon>Pseudomonadota</taxon>
        <taxon>Gammaproteobacteria</taxon>
        <taxon>Enterobacterales</taxon>
        <taxon>Enterobacteriaceae</taxon>
        <taxon>Escherichia</taxon>
    </lineage>
</organism>
<dbReference type="AlphaFoldDB" id="A0A499WLP2"/>
<evidence type="ECO:0000313" key="2">
    <source>
        <dbReference type="EMBL" id="BBJ83529.1"/>
    </source>
</evidence>
<feature type="transmembrane region" description="Helical" evidence="1">
    <location>
        <begin position="20"/>
        <end position="40"/>
    </location>
</feature>
<dbReference type="EMBL" id="LC479523">
    <property type="protein sequence ID" value="BBJ83529.1"/>
    <property type="molecule type" value="Genomic_DNA"/>
</dbReference>